<dbReference type="InterPro" id="IPR013083">
    <property type="entry name" value="Znf_RING/FYVE/PHD"/>
</dbReference>
<keyword evidence="4 8" id="KW-0863">Zinc-finger</keyword>
<dbReference type="InterPro" id="IPR053238">
    <property type="entry name" value="RING-H2_zinc_finger"/>
</dbReference>
<evidence type="ECO:0000256" key="4">
    <source>
        <dbReference type="ARBA" id="ARBA00022771"/>
    </source>
</evidence>
<evidence type="ECO:0000256" key="6">
    <source>
        <dbReference type="ARBA" id="ARBA00022833"/>
    </source>
</evidence>
<dbReference type="EMBL" id="JACTNZ010000002">
    <property type="protein sequence ID" value="KAG5563217.1"/>
    <property type="molecule type" value="Genomic_DNA"/>
</dbReference>
<comment type="caution">
    <text evidence="11">The sequence shown here is derived from an EMBL/GenBank/DDBJ whole genome shotgun (WGS) entry which is preliminary data.</text>
</comment>
<evidence type="ECO:0000256" key="5">
    <source>
        <dbReference type="ARBA" id="ARBA00022786"/>
    </source>
</evidence>
<name>A0AAV6LH23_9ERIC</name>
<evidence type="ECO:0000256" key="3">
    <source>
        <dbReference type="ARBA" id="ARBA00022723"/>
    </source>
</evidence>
<keyword evidence="3" id="KW-0479">Metal-binding</keyword>
<dbReference type="PANTHER" id="PTHR14155">
    <property type="entry name" value="RING FINGER DOMAIN-CONTAINING"/>
    <property type="match status" value="1"/>
</dbReference>
<dbReference type="EC" id="2.3.2.27" evidence="2"/>
<sequence>MCTYGLLWYIWILVLWATLASGQGSRNRTSFRQTLHGNSLFPLLNFSSCTALLISVWLPRNLLDVNTVMGEASKSSPLQFGSTTPVFMNGIQIPAAQVNKAPPNLDEQHDTTCNINFFLTGIVTQTCVLPNSLIFYIVAPIVSILVLLGCCYCCWRMCANDNPEEVADPEPEVELVVAEPVGAGPAVVVGLDPNVIDLFPLLPFMIDGPVGFGGSECQICLEQFVRGENVRVLPTCRHIFHDHCIKTWLASQTECAVCRHEYLGWEAEMVPPDAP</sequence>
<keyword evidence="9" id="KW-0472">Membrane</keyword>
<organism evidence="11 12">
    <name type="scientific">Rhododendron griersonianum</name>
    <dbReference type="NCBI Taxonomy" id="479676"/>
    <lineage>
        <taxon>Eukaryota</taxon>
        <taxon>Viridiplantae</taxon>
        <taxon>Streptophyta</taxon>
        <taxon>Embryophyta</taxon>
        <taxon>Tracheophyta</taxon>
        <taxon>Spermatophyta</taxon>
        <taxon>Magnoliopsida</taxon>
        <taxon>eudicotyledons</taxon>
        <taxon>Gunneridae</taxon>
        <taxon>Pentapetalae</taxon>
        <taxon>asterids</taxon>
        <taxon>Ericales</taxon>
        <taxon>Ericaceae</taxon>
        <taxon>Ericoideae</taxon>
        <taxon>Rhodoreae</taxon>
        <taxon>Rhododendron</taxon>
    </lineage>
</organism>
<dbReference type="AlphaFoldDB" id="A0AAV6LH23"/>
<dbReference type="InterPro" id="IPR001841">
    <property type="entry name" value="Znf_RING"/>
</dbReference>
<evidence type="ECO:0000259" key="10">
    <source>
        <dbReference type="PROSITE" id="PS50089"/>
    </source>
</evidence>
<comment type="similarity">
    <text evidence="7">Belongs to the RING-type zinc finger family. ATL subfamily.</text>
</comment>
<feature type="transmembrane region" description="Helical" evidence="9">
    <location>
        <begin position="6"/>
        <end position="25"/>
    </location>
</feature>
<comment type="catalytic activity">
    <reaction evidence="1">
        <text>S-ubiquitinyl-[E2 ubiquitin-conjugating enzyme]-L-cysteine + [acceptor protein]-L-lysine = [E2 ubiquitin-conjugating enzyme]-L-cysteine + N(6)-ubiquitinyl-[acceptor protein]-L-lysine.</text>
        <dbReference type="EC" id="2.3.2.27"/>
    </reaction>
</comment>
<accession>A0AAV6LH23</accession>
<evidence type="ECO:0000313" key="11">
    <source>
        <dbReference type="EMBL" id="KAG5563217.1"/>
    </source>
</evidence>
<evidence type="ECO:0000256" key="1">
    <source>
        <dbReference type="ARBA" id="ARBA00000900"/>
    </source>
</evidence>
<evidence type="ECO:0000256" key="2">
    <source>
        <dbReference type="ARBA" id="ARBA00012483"/>
    </source>
</evidence>
<dbReference type="SMART" id="SM00184">
    <property type="entry name" value="RING"/>
    <property type="match status" value="1"/>
</dbReference>
<evidence type="ECO:0000256" key="7">
    <source>
        <dbReference type="ARBA" id="ARBA00024209"/>
    </source>
</evidence>
<proteinExistence type="inferred from homology"/>
<dbReference type="PANTHER" id="PTHR14155:SF627">
    <property type="entry name" value="OS06G0192800 PROTEIN"/>
    <property type="match status" value="1"/>
</dbReference>
<dbReference type="SUPFAM" id="SSF57850">
    <property type="entry name" value="RING/U-box"/>
    <property type="match status" value="1"/>
</dbReference>
<evidence type="ECO:0000313" key="12">
    <source>
        <dbReference type="Proteomes" id="UP000823749"/>
    </source>
</evidence>
<dbReference type="Pfam" id="PF13639">
    <property type="entry name" value="zf-RING_2"/>
    <property type="match status" value="1"/>
</dbReference>
<protein>
    <recommendedName>
        <fullName evidence="2">RING-type E3 ubiquitin transferase</fullName>
        <ecNumber evidence="2">2.3.2.27</ecNumber>
    </recommendedName>
</protein>
<evidence type="ECO:0000256" key="9">
    <source>
        <dbReference type="SAM" id="Phobius"/>
    </source>
</evidence>
<evidence type="ECO:0000256" key="8">
    <source>
        <dbReference type="PROSITE-ProRule" id="PRU00175"/>
    </source>
</evidence>
<feature type="transmembrane region" description="Helical" evidence="9">
    <location>
        <begin position="37"/>
        <end position="58"/>
    </location>
</feature>
<keyword evidence="5" id="KW-0833">Ubl conjugation pathway</keyword>
<dbReference type="Gene3D" id="3.30.40.10">
    <property type="entry name" value="Zinc/RING finger domain, C3HC4 (zinc finger)"/>
    <property type="match status" value="1"/>
</dbReference>
<reference evidence="11" key="1">
    <citation type="submission" date="2020-08" db="EMBL/GenBank/DDBJ databases">
        <title>Plant Genome Project.</title>
        <authorList>
            <person name="Zhang R.-G."/>
        </authorList>
    </citation>
    <scope>NUCLEOTIDE SEQUENCE</scope>
    <source>
        <strain evidence="11">WSP0</strain>
        <tissue evidence="11">Leaf</tissue>
    </source>
</reference>
<dbReference type="GO" id="GO:0008270">
    <property type="term" value="F:zinc ion binding"/>
    <property type="evidence" value="ECO:0007669"/>
    <property type="project" value="UniProtKB-KW"/>
</dbReference>
<feature type="domain" description="RING-type" evidence="10">
    <location>
        <begin position="217"/>
        <end position="259"/>
    </location>
</feature>
<keyword evidence="9" id="KW-1133">Transmembrane helix</keyword>
<keyword evidence="6" id="KW-0862">Zinc</keyword>
<dbReference type="GO" id="GO:0061630">
    <property type="term" value="F:ubiquitin protein ligase activity"/>
    <property type="evidence" value="ECO:0007669"/>
    <property type="project" value="UniProtKB-EC"/>
</dbReference>
<feature type="transmembrane region" description="Helical" evidence="9">
    <location>
        <begin position="133"/>
        <end position="155"/>
    </location>
</feature>
<keyword evidence="9" id="KW-0812">Transmembrane</keyword>
<gene>
    <name evidence="11" type="ORF">RHGRI_005842</name>
</gene>
<dbReference type="Proteomes" id="UP000823749">
    <property type="component" value="Chromosome 2"/>
</dbReference>
<dbReference type="PROSITE" id="PS50089">
    <property type="entry name" value="ZF_RING_2"/>
    <property type="match status" value="1"/>
</dbReference>
<keyword evidence="12" id="KW-1185">Reference proteome</keyword>